<sequence>MRHVTLGAVPHVRTTRLEFGVSNRLWSRHTRSMSAANHHVLTLTCPDRPGIVAAVCAGVLDVGGNIVENQQFSDPETNTFCMRMVVDSGTDDPSKVHWAVSERLADPMADVHVRPADARPKVLVMVSKFDHCLVDLLYRWRNGLLPIDIPLIVSNHPDCQPVAGRYDIPFLHLPVTKDTKAEQEAQIQELVRTHDIDLVVLARYMQILSDDLCEFLRGRAINIHHSFLPGFKGARPYHQAHERGVKLVGATAHFVTAELDEGPIIEQDVARVSHAHTAEQLVELGQDTERLVLARAVRYWADDRVFLVGNKTVVFS</sequence>
<dbReference type="InterPro" id="IPR002912">
    <property type="entry name" value="ACT_dom"/>
</dbReference>
<comment type="catalytic activity">
    <reaction evidence="3">
        <text>(6R)-10-formyltetrahydrofolate + H2O = (6S)-5,6,7,8-tetrahydrofolate + formate + H(+)</text>
        <dbReference type="Rhea" id="RHEA:19833"/>
        <dbReference type="ChEBI" id="CHEBI:15377"/>
        <dbReference type="ChEBI" id="CHEBI:15378"/>
        <dbReference type="ChEBI" id="CHEBI:15740"/>
        <dbReference type="ChEBI" id="CHEBI:57453"/>
        <dbReference type="ChEBI" id="CHEBI:195366"/>
        <dbReference type="EC" id="3.5.1.10"/>
    </reaction>
</comment>
<dbReference type="InterPro" id="IPR045865">
    <property type="entry name" value="ACT-like_dom_sf"/>
</dbReference>
<keyword evidence="7" id="KW-1185">Reference proteome</keyword>
<dbReference type="Gene3D" id="3.40.50.170">
    <property type="entry name" value="Formyl transferase, N-terminal domain"/>
    <property type="match status" value="1"/>
</dbReference>
<reference evidence="6 7" key="1">
    <citation type="submission" date="2019-03" db="EMBL/GenBank/DDBJ databases">
        <title>Sequencing the genomes of 1000 actinobacteria strains.</title>
        <authorList>
            <person name="Klenk H.-P."/>
        </authorList>
    </citation>
    <scope>NUCLEOTIDE SEQUENCE [LARGE SCALE GENOMIC DNA]</scope>
    <source>
        <strain evidence="6 7">DSM 18936</strain>
    </source>
</reference>
<comment type="similarity">
    <text evidence="3">Belongs to the PurU family.</text>
</comment>
<evidence type="ECO:0000259" key="5">
    <source>
        <dbReference type="PROSITE" id="PS51671"/>
    </source>
</evidence>
<dbReference type="SUPFAM" id="SSF53328">
    <property type="entry name" value="Formyltransferase"/>
    <property type="match status" value="1"/>
</dbReference>
<evidence type="ECO:0000256" key="2">
    <source>
        <dbReference type="ARBA" id="ARBA00022801"/>
    </source>
</evidence>
<dbReference type="CDD" id="cd04875">
    <property type="entry name" value="ACT_F4HF-DF"/>
    <property type="match status" value="1"/>
</dbReference>
<keyword evidence="2 3" id="KW-0378">Hydrolase</keyword>
<dbReference type="InterPro" id="IPR004810">
    <property type="entry name" value="PurU"/>
</dbReference>
<comment type="function">
    <text evidence="3">Catalyzes the hydrolysis of 10-formyltetrahydrofolate (formyl-FH4) to formate and tetrahydrofolate (FH4).</text>
</comment>
<protein>
    <recommendedName>
        <fullName evidence="3 4">Formyltetrahydrofolate deformylase</fullName>
        <ecNumber evidence="3 4">3.5.1.10</ecNumber>
    </recommendedName>
    <alternativeName>
        <fullName evidence="3">Formyl-FH(4) hydrolase</fullName>
    </alternativeName>
</protein>
<dbReference type="InterPro" id="IPR036477">
    <property type="entry name" value="Formyl_transf_N_sf"/>
</dbReference>
<dbReference type="PROSITE" id="PS51671">
    <property type="entry name" value="ACT"/>
    <property type="match status" value="1"/>
</dbReference>
<dbReference type="EC" id="3.5.1.10" evidence="3 4"/>
<dbReference type="PIRSF" id="PIRSF036480">
    <property type="entry name" value="FormyFH4_hydr"/>
    <property type="match status" value="1"/>
</dbReference>
<dbReference type="InterPro" id="IPR044074">
    <property type="entry name" value="PurU_ACT"/>
</dbReference>
<gene>
    <name evidence="3" type="primary">purU</name>
    <name evidence="6" type="ORF">BDK89_2815</name>
</gene>
<dbReference type="InterPro" id="IPR041729">
    <property type="entry name" value="Formyl-FH4-Hydrolase_C"/>
</dbReference>
<organism evidence="6 7">
    <name type="scientific">Ilumatobacter fluminis</name>
    <dbReference type="NCBI Taxonomy" id="467091"/>
    <lineage>
        <taxon>Bacteria</taxon>
        <taxon>Bacillati</taxon>
        <taxon>Actinomycetota</taxon>
        <taxon>Acidimicrobiia</taxon>
        <taxon>Acidimicrobiales</taxon>
        <taxon>Ilumatobacteraceae</taxon>
        <taxon>Ilumatobacter</taxon>
    </lineage>
</organism>
<dbReference type="SUPFAM" id="SSF55021">
    <property type="entry name" value="ACT-like"/>
    <property type="match status" value="1"/>
</dbReference>
<evidence type="ECO:0000313" key="6">
    <source>
        <dbReference type="EMBL" id="TDT17207.1"/>
    </source>
</evidence>
<dbReference type="Proteomes" id="UP000294558">
    <property type="component" value="Unassembled WGS sequence"/>
</dbReference>
<dbReference type="GO" id="GO:0008864">
    <property type="term" value="F:formyltetrahydrofolate deformylase activity"/>
    <property type="evidence" value="ECO:0007669"/>
    <property type="project" value="UniProtKB-UniRule"/>
</dbReference>
<dbReference type="PRINTS" id="PR01575">
    <property type="entry name" value="FFH4HYDRLASE"/>
</dbReference>
<comment type="caution">
    <text evidence="6">The sequence shown here is derived from an EMBL/GenBank/DDBJ whole genome shotgun (WGS) entry which is preliminary data.</text>
</comment>
<evidence type="ECO:0000256" key="4">
    <source>
        <dbReference type="NCBIfam" id="TIGR00655"/>
    </source>
</evidence>
<dbReference type="AlphaFoldDB" id="A0A4R7I0Z0"/>
<evidence type="ECO:0000256" key="3">
    <source>
        <dbReference type="HAMAP-Rule" id="MF_01927"/>
    </source>
</evidence>
<proteinExistence type="inferred from homology"/>
<accession>A0A4R7I0Z0</accession>
<evidence type="ECO:0000313" key="7">
    <source>
        <dbReference type="Proteomes" id="UP000294558"/>
    </source>
</evidence>
<keyword evidence="1 3" id="KW-0554">One-carbon metabolism</keyword>
<dbReference type="PANTHER" id="PTHR42706:SF1">
    <property type="entry name" value="FORMYLTETRAHYDROFOLATE DEFORMYLASE 2, MITOCHONDRIAL"/>
    <property type="match status" value="1"/>
</dbReference>
<dbReference type="Gene3D" id="3.30.70.260">
    <property type="match status" value="1"/>
</dbReference>
<dbReference type="Pfam" id="PF00551">
    <property type="entry name" value="Formyl_trans_N"/>
    <property type="match status" value="1"/>
</dbReference>
<dbReference type="Pfam" id="PF01842">
    <property type="entry name" value="ACT"/>
    <property type="match status" value="1"/>
</dbReference>
<dbReference type="NCBIfam" id="NF004684">
    <property type="entry name" value="PRK06027.1"/>
    <property type="match status" value="1"/>
</dbReference>
<dbReference type="CDD" id="cd08648">
    <property type="entry name" value="FMT_core_Formyl-FH4-Hydrolase_C"/>
    <property type="match status" value="1"/>
</dbReference>
<feature type="domain" description="ACT" evidence="5">
    <location>
        <begin position="40"/>
        <end position="116"/>
    </location>
</feature>
<dbReference type="PANTHER" id="PTHR42706">
    <property type="entry name" value="FORMYLTETRAHYDROFOLATE DEFORMYLASE"/>
    <property type="match status" value="1"/>
</dbReference>
<dbReference type="GO" id="GO:0006189">
    <property type="term" value="P:'de novo' IMP biosynthetic process"/>
    <property type="evidence" value="ECO:0007669"/>
    <property type="project" value="UniProtKB-UniRule"/>
</dbReference>
<keyword evidence="3" id="KW-0658">Purine biosynthesis</keyword>
<name>A0A4R7I0Z0_9ACTN</name>
<dbReference type="NCBIfam" id="TIGR00655">
    <property type="entry name" value="PurU"/>
    <property type="match status" value="1"/>
</dbReference>
<dbReference type="InterPro" id="IPR002376">
    <property type="entry name" value="Formyl_transf_N"/>
</dbReference>
<feature type="active site" evidence="3">
    <location>
        <position position="260"/>
    </location>
</feature>
<dbReference type="EMBL" id="SOAU01000001">
    <property type="protein sequence ID" value="TDT17207.1"/>
    <property type="molecule type" value="Genomic_DNA"/>
</dbReference>
<evidence type="ECO:0000256" key="1">
    <source>
        <dbReference type="ARBA" id="ARBA00022563"/>
    </source>
</evidence>
<dbReference type="UniPathway" id="UPA00074">
    <property type="reaction ID" value="UER00170"/>
</dbReference>
<dbReference type="GO" id="GO:0006730">
    <property type="term" value="P:one-carbon metabolic process"/>
    <property type="evidence" value="ECO:0007669"/>
    <property type="project" value="UniProtKB-KW"/>
</dbReference>
<comment type="pathway">
    <text evidence="3">Purine metabolism; IMP biosynthesis via de novo pathway; formate from 10-formyl-5,6,7,8-tetrahydrofolate: step 1/1.</text>
</comment>
<dbReference type="HAMAP" id="MF_01927">
    <property type="entry name" value="PurU"/>
    <property type="match status" value="1"/>
</dbReference>